<sequence length="76" mass="8164">MKLIAVVVIACILLIGFADLASAGTKDCSCVVCGPGGQSCTGCPERVPLCKDLISIMRDLERKVRQCVCGEQMWLF</sequence>
<gene>
    <name evidence="3" type="primary">LOC117140766</name>
</gene>
<dbReference type="Proteomes" id="UP000515162">
    <property type="component" value="Chromosome 3L"/>
</dbReference>
<reference evidence="3" key="1">
    <citation type="submission" date="2025-08" db="UniProtKB">
        <authorList>
            <consortium name="RefSeq"/>
        </authorList>
    </citation>
    <scope>IDENTIFICATION</scope>
    <source>
        <strain evidence="3">Mau12</strain>
        <tissue evidence="3">Whole Body</tissue>
    </source>
</reference>
<evidence type="ECO:0000313" key="2">
    <source>
        <dbReference type="Proteomes" id="UP000515162"/>
    </source>
</evidence>
<keyword evidence="2" id="KW-1185">Reference proteome</keyword>
<proteinExistence type="predicted"/>
<protein>
    <submittedName>
        <fullName evidence="3">Salivary glue protein Sgs-8</fullName>
    </submittedName>
</protein>
<accession>A0A6P8JU12</accession>
<evidence type="ECO:0000313" key="3">
    <source>
        <dbReference type="RefSeq" id="XP_033159740.1"/>
    </source>
</evidence>
<keyword evidence="1" id="KW-0732">Signal</keyword>
<feature type="signal peptide" evidence="1">
    <location>
        <begin position="1"/>
        <end position="23"/>
    </location>
</feature>
<evidence type="ECO:0000256" key="1">
    <source>
        <dbReference type="SAM" id="SignalP"/>
    </source>
</evidence>
<dbReference type="RefSeq" id="XP_033159740.1">
    <property type="nucleotide sequence ID" value="XM_033303849.1"/>
</dbReference>
<feature type="chain" id="PRO_5028329025" evidence="1">
    <location>
        <begin position="24"/>
        <end position="76"/>
    </location>
</feature>
<dbReference type="GeneID" id="117140766"/>
<name>A0A6P8JU12_DROMA</name>
<organism evidence="2 3">
    <name type="scientific">Drosophila mauritiana</name>
    <name type="common">Fruit fly</name>
    <dbReference type="NCBI Taxonomy" id="7226"/>
    <lineage>
        <taxon>Eukaryota</taxon>
        <taxon>Metazoa</taxon>
        <taxon>Ecdysozoa</taxon>
        <taxon>Arthropoda</taxon>
        <taxon>Hexapoda</taxon>
        <taxon>Insecta</taxon>
        <taxon>Pterygota</taxon>
        <taxon>Neoptera</taxon>
        <taxon>Endopterygota</taxon>
        <taxon>Diptera</taxon>
        <taxon>Brachycera</taxon>
        <taxon>Muscomorpha</taxon>
        <taxon>Ephydroidea</taxon>
        <taxon>Drosophilidae</taxon>
        <taxon>Drosophila</taxon>
        <taxon>Sophophora</taxon>
    </lineage>
</organism>
<dbReference type="CTD" id="39285"/>
<dbReference type="AlphaFoldDB" id="A0A6P8JU12"/>